<dbReference type="InterPro" id="IPR000219">
    <property type="entry name" value="DH_dom"/>
</dbReference>
<dbReference type="InterPro" id="IPR051092">
    <property type="entry name" value="FYVE_RhoGEF_PH"/>
</dbReference>
<dbReference type="SMART" id="SM00233">
    <property type="entry name" value="PH"/>
    <property type="match status" value="2"/>
</dbReference>
<dbReference type="SUPFAM" id="SSF48065">
    <property type="entry name" value="DBL homology domain (DH-domain)"/>
    <property type="match status" value="1"/>
</dbReference>
<dbReference type="Pfam" id="PF14604">
    <property type="entry name" value="SH3_9"/>
    <property type="match status" value="1"/>
</dbReference>
<protein>
    <recommendedName>
        <fullName evidence="9">Dynamin-binding protein</fullName>
    </recommendedName>
</protein>
<feature type="region of interest" description="Disordered" evidence="3">
    <location>
        <begin position="170"/>
        <end position="191"/>
    </location>
</feature>
<dbReference type="InterPro" id="IPR011993">
    <property type="entry name" value="PH-like_dom_sf"/>
</dbReference>
<keyword evidence="1 2" id="KW-0728">SH3 domain</keyword>
<dbReference type="PROSITE" id="PS50003">
    <property type="entry name" value="PH_DOMAIN"/>
    <property type="match status" value="1"/>
</dbReference>
<evidence type="ECO:0000256" key="1">
    <source>
        <dbReference type="ARBA" id="ARBA00022443"/>
    </source>
</evidence>
<dbReference type="InterPro" id="IPR036028">
    <property type="entry name" value="SH3-like_dom_sf"/>
</dbReference>
<evidence type="ECO:0008006" key="9">
    <source>
        <dbReference type="Google" id="ProtNLM"/>
    </source>
</evidence>
<dbReference type="EMBL" id="JBGBPQ010000015">
    <property type="protein sequence ID" value="KAL1510227.1"/>
    <property type="molecule type" value="Genomic_DNA"/>
</dbReference>
<dbReference type="SUPFAM" id="SSF50729">
    <property type="entry name" value="PH domain-like"/>
    <property type="match status" value="1"/>
</dbReference>
<dbReference type="PRINTS" id="PR00452">
    <property type="entry name" value="SH3DOMAIN"/>
</dbReference>
<dbReference type="PANTHER" id="PTHR12673:SF159">
    <property type="entry name" value="LD03170P"/>
    <property type="match status" value="1"/>
</dbReference>
<feature type="domain" description="PH" evidence="5">
    <location>
        <begin position="538"/>
        <end position="644"/>
    </location>
</feature>
<feature type="compositionally biased region" description="Pro residues" evidence="3">
    <location>
        <begin position="37"/>
        <end position="57"/>
    </location>
</feature>
<feature type="region of interest" description="Disordered" evidence="3">
    <location>
        <begin position="1"/>
        <end position="96"/>
    </location>
</feature>
<dbReference type="Gene3D" id="2.30.29.30">
    <property type="entry name" value="Pleckstrin-homology domain (PH domain)/Phosphotyrosine-binding domain (PTB)"/>
    <property type="match status" value="2"/>
</dbReference>
<accession>A0AB34IYF6</accession>
<dbReference type="Gene3D" id="1.20.900.10">
    <property type="entry name" value="Dbl homology (DH) domain"/>
    <property type="match status" value="1"/>
</dbReference>
<evidence type="ECO:0000313" key="7">
    <source>
        <dbReference type="EMBL" id="KAL1510227.1"/>
    </source>
</evidence>
<dbReference type="SMART" id="SM00325">
    <property type="entry name" value="RhoGEF"/>
    <property type="match status" value="1"/>
</dbReference>
<feature type="domain" description="DH" evidence="6">
    <location>
        <begin position="192"/>
        <end position="387"/>
    </location>
</feature>
<dbReference type="PROSITE" id="PS50002">
    <property type="entry name" value="SH3"/>
    <property type="match status" value="1"/>
</dbReference>
<dbReference type="Pfam" id="PF00169">
    <property type="entry name" value="PH"/>
    <property type="match status" value="1"/>
</dbReference>
<dbReference type="PROSITE" id="PS50010">
    <property type="entry name" value="DH_2"/>
    <property type="match status" value="1"/>
</dbReference>
<organism evidence="7 8">
    <name type="scientific">Prymnesium parvum</name>
    <name type="common">Toxic golden alga</name>
    <dbReference type="NCBI Taxonomy" id="97485"/>
    <lineage>
        <taxon>Eukaryota</taxon>
        <taxon>Haptista</taxon>
        <taxon>Haptophyta</taxon>
        <taxon>Prymnesiophyceae</taxon>
        <taxon>Prymnesiales</taxon>
        <taxon>Prymnesiaceae</taxon>
        <taxon>Prymnesium</taxon>
    </lineage>
</organism>
<dbReference type="InterPro" id="IPR001452">
    <property type="entry name" value="SH3_domain"/>
</dbReference>
<name>A0AB34IYF6_PRYPA</name>
<dbReference type="SUPFAM" id="SSF50044">
    <property type="entry name" value="SH3-domain"/>
    <property type="match status" value="1"/>
</dbReference>
<evidence type="ECO:0000256" key="3">
    <source>
        <dbReference type="SAM" id="MobiDB-lite"/>
    </source>
</evidence>
<reference evidence="7 8" key="1">
    <citation type="journal article" date="2024" name="Science">
        <title>Giant polyketide synthase enzymes in the biosynthesis of giant marine polyether toxins.</title>
        <authorList>
            <person name="Fallon T.R."/>
            <person name="Shende V.V."/>
            <person name="Wierzbicki I.H."/>
            <person name="Pendleton A.L."/>
            <person name="Watervoot N.F."/>
            <person name="Auber R.P."/>
            <person name="Gonzalez D.J."/>
            <person name="Wisecaver J.H."/>
            <person name="Moore B.S."/>
        </authorList>
    </citation>
    <scope>NUCLEOTIDE SEQUENCE [LARGE SCALE GENOMIC DNA]</scope>
    <source>
        <strain evidence="7 8">12B1</strain>
    </source>
</reference>
<dbReference type="Proteomes" id="UP001515480">
    <property type="component" value="Unassembled WGS sequence"/>
</dbReference>
<dbReference type="SMART" id="SM00326">
    <property type="entry name" value="SH3"/>
    <property type="match status" value="1"/>
</dbReference>
<gene>
    <name evidence="7" type="ORF">AB1Y20_006554</name>
</gene>
<dbReference type="AlphaFoldDB" id="A0AB34IYF6"/>
<feature type="compositionally biased region" description="Pro residues" evidence="3">
    <location>
        <begin position="78"/>
        <end position="88"/>
    </location>
</feature>
<proteinExistence type="predicted"/>
<feature type="domain" description="SH3" evidence="4">
    <location>
        <begin position="674"/>
        <end position="737"/>
    </location>
</feature>
<dbReference type="GO" id="GO:0005737">
    <property type="term" value="C:cytoplasm"/>
    <property type="evidence" value="ECO:0007669"/>
    <property type="project" value="TreeGrafter"/>
</dbReference>
<dbReference type="CDD" id="cd00160">
    <property type="entry name" value="RhoGEF"/>
    <property type="match status" value="1"/>
</dbReference>
<keyword evidence="8" id="KW-1185">Reference proteome</keyword>
<evidence type="ECO:0000313" key="8">
    <source>
        <dbReference type="Proteomes" id="UP001515480"/>
    </source>
</evidence>
<evidence type="ECO:0000259" key="6">
    <source>
        <dbReference type="PROSITE" id="PS50010"/>
    </source>
</evidence>
<comment type="caution">
    <text evidence="7">The sequence shown here is derived from an EMBL/GenBank/DDBJ whole genome shotgun (WGS) entry which is preliminary data.</text>
</comment>
<sequence>MAWQQQVDALFSSNPKNEVDALFSSPVASGYTTAHPSAPPPPPPPPSHPPPPPPPDFARPAHYPHAGATSLYPTHSHPLPPPPPPSFPAAPAARVPTASEKLLPEEELQQMKLCAVSKTYFPHGPATTAMAVQVIKGDRVYAASDDHWRLCFIQGRGHVFVPAHVLHEEEAKGGASSPGRAVSTEPEPQLDTRHRVALELAQSEQTYGAAMQSVVDTLLTPLRAAEVLPERTLAKIFSSTEKIAAMSHELQALLNSRLASWDPVTTHIGTAFTELINATDLLGASRFAAAYSQYVNNFDQSSRTLRTAEEVVEWNFFIKHWRLLTQPGGGGQRHVADLLIQPVQRIPRYKLLLEQLLEATPPTHADHQPTVEALEKISTIAHTVNEAIKRREAVEQVLKLQAEFGVELAKPGRYLLQPQSTLQVLQLKGEPVPHVIILFNDALLVAERSTLSQKLSVSSWWAPDRVEGARSWEDPLTLHIYQGKERLSLLLPSATEHASWLRSLEDMTGPHSQSASVARSSPHSAGTAGGVPEVVSASALLAGWLQKKGGGGADGEKRNWAKGGRRNWKWRWVVVTSSQFLLWYESDKRTAEAKGSLPLHGAQIVASKRDGGFWINTNSRTLEMTAADTQTAARWIQLLQDVANQMPVSSYPPVGKATVTATDSPASNPEMADIARKFVKALYPYEAQEEDELTLHEGDIIEVMSREGDWWLGKIRDSSGVYCAGTFPYNYVEEWQES</sequence>
<dbReference type="GO" id="GO:0005085">
    <property type="term" value="F:guanyl-nucleotide exchange factor activity"/>
    <property type="evidence" value="ECO:0007669"/>
    <property type="project" value="InterPro"/>
</dbReference>
<evidence type="ECO:0000259" key="4">
    <source>
        <dbReference type="PROSITE" id="PS50002"/>
    </source>
</evidence>
<dbReference type="PANTHER" id="PTHR12673">
    <property type="entry name" value="FACIOGENITAL DYSPLASIA PROTEIN"/>
    <property type="match status" value="1"/>
</dbReference>
<feature type="compositionally biased region" description="Polar residues" evidence="3">
    <location>
        <begin position="1"/>
        <end position="16"/>
    </location>
</feature>
<evidence type="ECO:0000256" key="2">
    <source>
        <dbReference type="PROSITE-ProRule" id="PRU00192"/>
    </source>
</evidence>
<dbReference type="Gene3D" id="2.30.30.40">
    <property type="entry name" value="SH3 Domains"/>
    <property type="match status" value="1"/>
</dbReference>
<dbReference type="Pfam" id="PF00621">
    <property type="entry name" value="RhoGEF"/>
    <property type="match status" value="1"/>
</dbReference>
<evidence type="ECO:0000259" key="5">
    <source>
        <dbReference type="PROSITE" id="PS50003"/>
    </source>
</evidence>
<dbReference type="InterPro" id="IPR001849">
    <property type="entry name" value="PH_domain"/>
</dbReference>
<dbReference type="InterPro" id="IPR035899">
    <property type="entry name" value="DBL_dom_sf"/>
</dbReference>